<evidence type="ECO:0000259" key="2">
    <source>
        <dbReference type="Pfam" id="PF19044"/>
    </source>
</evidence>
<comment type="caution">
    <text evidence="3">The sequence shown here is derived from an EMBL/GenBank/DDBJ whole genome shotgun (WGS) entry which is preliminary data.</text>
</comment>
<reference evidence="3 4" key="1">
    <citation type="submission" date="2018-08" db="EMBL/GenBank/DDBJ databases">
        <title>A genome reference for cultivated species of the human gut microbiota.</title>
        <authorList>
            <person name="Zou Y."/>
            <person name="Xue W."/>
            <person name="Luo G."/>
        </authorList>
    </citation>
    <scope>NUCLEOTIDE SEQUENCE [LARGE SCALE GENOMIC DNA]</scope>
    <source>
        <strain evidence="3 4">TM10-17</strain>
    </source>
</reference>
<dbReference type="InterPro" id="IPR053155">
    <property type="entry name" value="F-pilin_assembly_TraC"/>
</dbReference>
<proteinExistence type="predicted"/>
<dbReference type="InterPro" id="IPR043964">
    <property type="entry name" value="P-loop_TraG"/>
</dbReference>
<feature type="domain" description="TraG P-loop" evidence="2">
    <location>
        <begin position="410"/>
        <end position="828"/>
    </location>
</feature>
<dbReference type="NCBIfam" id="TIGR03783">
    <property type="entry name" value="Bac_Flav_CT_G"/>
    <property type="match status" value="1"/>
</dbReference>
<dbReference type="InterPro" id="IPR027417">
    <property type="entry name" value="P-loop_NTPase"/>
</dbReference>
<dbReference type="InterPro" id="IPR022509">
    <property type="entry name" value="Conjugation_ATPase_TraG"/>
</dbReference>
<dbReference type="Gene3D" id="1.10.8.730">
    <property type="match status" value="1"/>
</dbReference>
<dbReference type="Pfam" id="PF12991">
    <property type="entry name" value="DUF3875"/>
    <property type="match status" value="1"/>
</dbReference>
<sequence>MRSVLKIAELESRFPILAVENNCIVSKDGDITVAYEVELPELYTVTSAEYEAMHGTWVKAIKVLPAFSVVYKQDWFTRESYSAEGDVAESFLSRSYAGHFNERPYLRHRCFLYLTKTTRERTRRRSDFSTLCRGYILPKEITDWDAVVKFLEAVEQFERIMNDSGHVRMKRLRTEELVGTEDAPGLFEKYLALEMEDRPPVLQDICLDPERMRVGDKHLCLHVLSDTEDLPASVATDRRYERLSTDRSDCMLSFAAPVGLLLSCNHIYSQYVFIDDAQEILQQMEKTSRNMLSLSRYSRSNAVNHEWTEMFLDEAHTQGLLPVRCHCNVLAWADDGEELRRIKNDTGSQLALMGCVPRHNTVDTPVLYWSGIPGNAGDFPAEESFHTFLEQAVCLFASETNYRSSPSPFGIRMADRRSGVPVHLDISDLPMRKGIITNRNKFILGPSGSGKSFFTNHLVRQYYEQGSHILLVDTGNSYQGLCNLIHNRTRGEDGIYLTYEEDKPIAFNPFYSETRQYDVEKRESIQTLILTLWKREDETPKRSEEVALSGAVNAYIRRIAEDRTLKPDFNGFYEFVRDDYRRMIEEKKVREKDFDIDGFLNVLEPFYRGGDYDFLLNSEEELDLTEKRFIVFELDNISSHKVLLPVVTLIIMETFIAKMRRLKGIRKMILIEECWKALMSANMSNYIRYLFKTVRKYFGEAVVVTQEVDDIISSPVVKEAIINNSDCKILLDQRKYMNKFDHIQKLLGLTDKERGQILSINQANHPGRIYREVWIGLGGTHSAVYATEVSEEEYAIYTTEESEKLELQKLTEELDGNLQLAVRQLANRRKAARNSNLLNQDNHE</sequence>
<name>A0A374MSE9_BACUN</name>
<dbReference type="Pfam" id="PF19044">
    <property type="entry name" value="P-loop_TraG"/>
    <property type="match status" value="1"/>
</dbReference>
<dbReference type="AlphaFoldDB" id="A0A374MSE9"/>
<dbReference type="InterPro" id="IPR024451">
    <property type="entry name" value="TraG_N_Bacteroidetes"/>
</dbReference>
<dbReference type="SUPFAM" id="SSF52540">
    <property type="entry name" value="P-loop containing nucleoside triphosphate hydrolases"/>
    <property type="match status" value="1"/>
</dbReference>
<feature type="domain" description="TraG N-terminal Bacteroidetes" evidence="1">
    <location>
        <begin position="4"/>
        <end position="54"/>
    </location>
</feature>
<dbReference type="RefSeq" id="WP_117963556.1">
    <property type="nucleotide sequence ID" value="NZ_QSOF01000023.1"/>
</dbReference>
<accession>A0A374MSE9</accession>
<dbReference type="Proteomes" id="UP000263754">
    <property type="component" value="Unassembled WGS sequence"/>
</dbReference>
<dbReference type="PANTHER" id="PTHR38467:SF1">
    <property type="entry name" value="CONJUGATIVE TRANSFER: ASSEMBLY"/>
    <property type="match status" value="1"/>
</dbReference>
<dbReference type="Gene3D" id="3.40.50.300">
    <property type="entry name" value="P-loop containing nucleotide triphosphate hydrolases"/>
    <property type="match status" value="1"/>
</dbReference>
<evidence type="ECO:0000313" key="3">
    <source>
        <dbReference type="EMBL" id="RGI73730.1"/>
    </source>
</evidence>
<evidence type="ECO:0000259" key="1">
    <source>
        <dbReference type="Pfam" id="PF12991"/>
    </source>
</evidence>
<dbReference type="EMBL" id="QSOF01000023">
    <property type="protein sequence ID" value="RGI73730.1"/>
    <property type="molecule type" value="Genomic_DNA"/>
</dbReference>
<dbReference type="PANTHER" id="PTHR38467">
    <property type="match status" value="1"/>
</dbReference>
<gene>
    <name evidence="3" type="primary">traG</name>
    <name evidence="3" type="ORF">DXD90_15160</name>
</gene>
<evidence type="ECO:0000313" key="4">
    <source>
        <dbReference type="Proteomes" id="UP000263754"/>
    </source>
</evidence>
<organism evidence="3 4">
    <name type="scientific">Bacteroides uniformis</name>
    <dbReference type="NCBI Taxonomy" id="820"/>
    <lineage>
        <taxon>Bacteria</taxon>
        <taxon>Pseudomonadati</taxon>
        <taxon>Bacteroidota</taxon>
        <taxon>Bacteroidia</taxon>
        <taxon>Bacteroidales</taxon>
        <taxon>Bacteroidaceae</taxon>
        <taxon>Bacteroides</taxon>
    </lineage>
</organism>
<protein>
    <submittedName>
        <fullName evidence="3">TraG family conjugative transposon ATPase</fullName>
    </submittedName>
</protein>